<dbReference type="Gene3D" id="1.25.40.10">
    <property type="entry name" value="Tetratricopeptide repeat domain"/>
    <property type="match status" value="1"/>
</dbReference>
<evidence type="ECO:0008006" key="3">
    <source>
        <dbReference type="Google" id="ProtNLM"/>
    </source>
</evidence>
<reference evidence="1 2" key="1">
    <citation type="submission" date="2018-12" db="EMBL/GenBank/DDBJ databases">
        <authorList>
            <person name="Lunina O.N."/>
            <person name="Grouzdev D.S."/>
            <person name="Gorlenko V.M."/>
            <person name="Savvichev A.S."/>
        </authorList>
    </citation>
    <scope>NUCLEOTIDE SEQUENCE [LARGE SCALE GENOMIC DNA]</scope>
    <source>
        <strain evidence="1 2">BrKhr-17</strain>
    </source>
</reference>
<gene>
    <name evidence="1" type="ORF">EKD02_07840</name>
</gene>
<evidence type="ECO:0000313" key="2">
    <source>
        <dbReference type="Proteomes" id="UP000279908"/>
    </source>
</evidence>
<dbReference type="InterPro" id="IPR011990">
    <property type="entry name" value="TPR-like_helical_dom_sf"/>
</dbReference>
<dbReference type="Proteomes" id="UP000279908">
    <property type="component" value="Unassembled WGS sequence"/>
</dbReference>
<dbReference type="AlphaFoldDB" id="A0A3S0LP95"/>
<accession>A0A3S0LP95</accession>
<name>A0A3S0LP95_CHLPH</name>
<comment type="caution">
    <text evidence="1">The sequence shown here is derived from an EMBL/GenBank/DDBJ whole genome shotgun (WGS) entry which is preliminary data.</text>
</comment>
<organism evidence="1 2">
    <name type="scientific">Chlorobium phaeovibrioides</name>
    <dbReference type="NCBI Taxonomy" id="1094"/>
    <lineage>
        <taxon>Bacteria</taxon>
        <taxon>Pseudomonadati</taxon>
        <taxon>Chlorobiota</taxon>
        <taxon>Chlorobiia</taxon>
        <taxon>Chlorobiales</taxon>
        <taxon>Chlorobiaceae</taxon>
        <taxon>Chlorobium/Pelodictyon group</taxon>
        <taxon>Chlorobium</taxon>
    </lineage>
</organism>
<sequence>MTPEDPHLFFAEISLDISRGEHELALQRLTPLISHFDGSYLFTLLLARAHKGTGNLPQAFDLLKKCCALAPANQIAKKELVALYSSLQTSSHTSRTSPDQEEAAPDPLTIELEELSAALMQFQPSLDSETAEPTTLAEQKIPFADDEAIEVPTESLARLFSKQGALKKSIKTYTMLIQLNPTRAEHYRQQIDELLERL</sequence>
<proteinExistence type="predicted"/>
<evidence type="ECO:0000313" key="1">
    <source>
        <dbReference type="EMBL" id="RTY36854.1"/>
    </source>
</evidence>
<dbReference type="SUPFAM" id="SSF48452">
    <property type="entry name" value="TPR-like"/>
    <property type="match status" value="1"/>
</dbReference>
<dbReference type="EMBL" id="RXYK01000012">
    <property type="protein sequence ID" value="RTY36854.1"/>
    <property type="molecule type" value="Genomic_DNA"/>
</dbReference>
<protein>
    <recommendedName>
        <fullName evidence="3">Tetratricopeptide repeat protein</fullName>
    </recommendedName>
</protein>